<dbReference type="GO" id="GO:0006612">
    <property type="term" value="P:protein targeting to membrane"/>
    <property type="evidence" value="ECO:0007669"/>
    <property type="project" value="UniProtKB-UniRule"/>
</dbReference>
<comment type="similarity">
    <text evidence="4">Belongs to the SRP19 family.</text>
</comment>
<proteinExistence type="inferred from homology"/>
<dbReference type="Pfam" id="PF01922">
    <property type="entry name" value="SRP19"/>
    <property type="match status" value="1"/>
</dbReference>
<dbReference type="SUPFAM" id="SSF69695">
    <property type="entry name" value="SRP19"/>
    <property type="match status" value="1"/>
</dbReference>
<keyword evidence="4" id="KW-0694">RNA-binding</keyword>
<evidence type="ECO:0000256" key="2">
    <source>
        <dbReference type="ARBA" id="ARBA00023135"/>
    </source>
</evidence>
<keyword evidence="1 4" id="KW-0963">Cytoplasm</keyword>
<keyword evidence="3 4" id="KW-0687">Ribonucleoprotein</keyword>
<reference evidence="5 6" key="1">
    <citation type="submission" date="2023-05" db="EMBL/GenBank/DDBJ databases">
        <title>A new hyperthermophilic archaea 'Ignisphaera cupida' sp. nov. and description of the family 'Ignisphaeraceae' fam. nov.</title>
        <authorList>
            <person name="Podosokorskaya O.A."/>
            <person name="Elcheninov A.G."/>
            <person name="Klukina A."/>
            <person name="Merkel A.Y."/>
        </authorList>
    </citation>
    <scope>NUCLEOTIDE SEQUENCE [LARGE SCALE GENOMIC DNA]</scope>
    <source>
        <strain evidence="5 6">4213-co</strain>
    </source>
</reference>
<comment type="subcellular location">
    <subcellularLocation>
        <location evidence="4">Cytoplasm</location>
    </subcellularLocation>
</comment>
<dbReference type="InterPro" id="IPR022938">
    <property type="entry name" value="SRP19_arc-type"/>
</dbReference>
<evidence type="ECO:0000313" key="5">
    <source>
        <dbReference type="EMBL" id="MDK6027853.1"/>
    </source>
</evidence>
<keyword evidence="2 4" id="KW-0733">Signal recognition particle</keyword>
<comment type="subunit">
    <text evidence="4">Part of the signal recognition particle protein translocation system, which is composed of SRP and FtsY. Archaeal SRP consists of a 7S RNA molecule of 300 nucleotides and two protein subunits: SRP54 and SRP19.</text>
</comment>
<gene>
    <name evidence="4" type="primary">srp19</name>
    <name evidence="5" type="ORF">QPL79_00530</name>
</gene>
<dbReference type="InterPro" id="IPR036521">
    <property type="entry name" value="SRP19-like_sf"/>
</dbReference>
<dbReference type="Proteomes" id="UP001529235">
    <property type="component" value="Unassembled WGS sequence"/>
</dbReference>
<dbReference type="RefSeq" id="WP_285272834.1">
    <property type="nucleotide sequence ID" value="NZ_JASNVW010000001.1"/>
</dbReference>
<evidence type="ECO:0000256" key="3">
    <source>
        <dbReference type="ARBA" id="ARBA00023274"/>
    </source>
</evidence>
<dbReference type="Gene3D" id="3.30.56.30">
    <property type="entry name" value="Signal recognition particle, SRP19-like subunit"/>
    <property type="match status" value="1"/>
</dbReference>
<comment type="function">
    <text evidence="4">Involved in targeting and insertion of nascent membrane proteins into the cytoplasmic membrane. Binds directly to 7S RNA and mediates binding of the 54 kDa subunit of the SRP.</text>
</comment>
<keyword evidence="6" id="KW-1185">Reference proteome</keyword>
<organism evidence="5 6">
    <name type="scientific">Ignisphaera cupida</name>
    <dbReference type="NCBI Taxonomy" id="3050454"/>
    <lineage>
        <taxon>Archaea</taxon>
        <taxon>Thermoproteota</taxon>
        <taxon>Thermoprotei</taxon>
        <taxon>Desulfurococcales</taxon>
        <taxon>Desulfurococcaceae</taxon>
        <taxon>Ignisphaera</taxon>
    </lineage>
</organism>
<dbReference type="InterPro" id="IPR002778">
    <property type="entry name" value="Signal_recog_particle_SRP19"/>
</dbReference>
<sequence length="94" mass="11420">MPMRRIWLQYFDCSLPRRLGRKLSKQFCIENPKPEELLEACENLGIKCMYVQNKKYPRVWYRPSGLIVVETSFSKYHIIKLLARYIHEKRSARR</sequence>
<evidence type="ECO:0000256" key="1">
    <source>
        <dbReference type="ARBA" id="ARBA00022490"/>
    </source>
</evidence>
<dbReference type="EMBL" id="JASNVW010000001">
    <property type="protein sequence ID" value="MDK6027853.1"/>
    <property type="molecule type" value="Genomic_DNA"/>
</dbReference>
<evidence type="ECO:0000313" key="6">
    <source>
        <dbReference type="Proteomes" id="UP001529235"/>
    </source>
</evidence>
<dbReference type="GO" id="GO:0048500">
    <property type="term" value="C:signal recognition particle"/>
    <property type="evidence" value="ECO:0007669"/>
    <property type="project" value="UniProtKB-UniRule"/>
</dbReference>
<protein>
    <recommendedName>
        <fullName evidence="4">Signal recognition particle 19 kDa protein</fullName>
        <shortName evidence="4">SRP19</shortName>
    </recommendedName>
</protein>
<dbReference type="AlphaFoldDB" id="A0ABD4Z4J8"/>
<accession>A0ABD4Z4J8</accession>
<evidence type="ECO:0000256" key="4">
    <source>
        <dbReference type="HAMAP-Rule" id="MF_00305"/>
    </source>
</evidence>
<dbReference type="GO" id="GO:0008312">
    <property type="term" value="F:7S RNA binding"/>
    <property type="evidence" value="ECO:0007669"/>
    <property type="project" value="UniProtKB-UniRule"/>
</dbReference>
<comment type="caution">
    <text evidence="5">The sequence shown here is derived from an EMBL/GenBank/DDBJ whole genome shotgun (WGS) entry which is preliminary data.</text>
</comment>
<dbReference type="HAMAP" id="MF_00305">
    <property type="entry name" value="SRP19"/>
    <property type="match status" value="1"/>
</dbReference>
<name>A0ABD4Z4J8_9CREN</name>